<organism evidence="1 2">
    <name type="scientific">Curtobacterium herbarum</name>
    <dbReference type="NCBI Taxonomy" id="150122"/>
    <lineage>
        <taxon>Bacteria</taxon>
        <taxon>Bacillati</taxon>
        <taxon>Actinomycetota</taxon>
        <taxon>Actinomycetes</taxon>
        <taxon>Micrococcales</taxon>
        <taxon>Microbacteriaceae</taxon>
        <taxon>Curtobacterium</taxon>
    </lineage>
</organism>
<evidence type="ECO:0000313" key="1">
    <source>
        <dbReference type="EMBL" id="GAA1493203.1"/>
    </source>
</evidence>
<gene>
    <name evidence="1" type="ORF">GCM10009627_15490</name>
</gene>
<comment type="caution">
    <text evidence="1">The sequence shown here is derived from an EMBL/GenBank/DDBJ whole genome shotgun (WGS) entry which is preliminary data.</text>
</comment>
<dbReference type="Proteomes" id="UP001501742">
    <property type="component" value="Unassembled WGS sequence"/>
</dbReference>
<proteinExistence type="predicted"/>
<accession>A0ABP4K6T6</accession>
<reference evidence="2" key="1">
    <citation type="journal article" date="2019" name="Int. J. Syst. Evol. Microbiol.">
        <title>The Global Catalogue of Microorganisms (GCM) 10K type strain sequencing project: providing services to taxonomists for standard genome sequencing and annotation.</title>
        <authorList>
            <consortium name="The Broad Institute Genomics Platform"/>
            <consortium name="The Broad Institute Genome Sequencing Center for Infectious Disease"/>
            <person name="Wu L."/>
            <person name="Ma J."/>
        </authorList>
    </citation>
    <scope>NUCLEOTIDE SEQUENCE [LARGE SCALE GENOMIC DNA]</scope>
    <source>
        <strain evidence="2">JCM 12140</strain>
    </source>
</reference>
<dbReference type="EMBL" id="BAAAJX010000005">
    <property type="protein sequence ID" value="GAA1493203.1"/>
    <property type="molecule type" value="Genomic_DNA"/>
</dbReference>
<protein>
    <submittedName>
        <fullName evidence="1">Uncharacterized protein</fullName>
    </submittedName>
</protein>
<keyword evidence="2" id="KW-1185">Reference proteome</keyword>
<name>A0ABP4K6T6_9MICO</name>
<sequence length="119" mass="12837">MAVFIARPDVAIDSVVTPLFLEVSRGYLNLRVWSGLHDVSRGDGRVTSQEPDHFSDRFVLRGPGGVEASSIQTSGSGGPFQDHFDIVFEWPGSTSGDGPWVLEYGGLRSRFSAHGLSDG</sequence>
<evidence type="ECO:0000313" key="2">
    <source>
        <dbReference type="Proteomes" id="UP001501742"/>
    </source>
</evidence>